<evidence type="ECO:0000256" key="8">
    <source>
        <dbReference type="SAM" id="MobiDB-lite"/>
    </source>
</evidence>
<dbReference type="PANTHER" id="PTHR10188:SF6">
    <property type="entry name" value="N(4)-(BETA-N-ACETYLGLUCOSAMINYL)-L-ASPARAGINASE"/>
    <property type="match status" value="1"/>
</dbReference>
<evidence type="ECO:0000256" key="6">
    <source>
        <dbReference type="PIRSR" id="PIRSR600246-2"/>
    </source>
</evidence>
<dbReference type="InterPro" id="IPR000246">
    <property type="entry name" value="Peptidase_T2"/>
</dbReference>
<comment type="caution">
    <text evidence="9">The sequence shown here is derived from an EMBL/GenBank/DDBJ whole genome shotgun (WGS) entry which is preliminary data.</text>
</comment>
<protein>
    <recommendedName>
        <fullName evidence="4">Isoaspartyl peptidase</fullName>
    </recommendedName>
</protein>
<dbReference type="GO" id="GO:0006508">
    <property type="term" value="P:proteolysis"/>
    <property type="evidence" value="ECO:0007669"/>
    <property type="project" value="UniProtKB-KW"/>
</dbReference>
<feature type="binding site" evidence="6">
    <location>
        <begin position="255"/>
        <end position="258"/>
    </location>
    <ligand>
        <name>substrate</name>
    </ligand>
</feature>
<evidence type="ECO:0000256" key="7">
    <source>
        <dbReference type="PIRSR" id="PIRSR600246-3"/>
    </source>
</evidence>
<feature type="compositionally biased region" description="Basic and acidic residues" evidence="8">
    <location>
        <begin position="9"/>
        <end position="22"/>
    </location>
</feature>
<dbReference type="Gene3D" id="3.60.20.30">
    <property type="entry name" value="(Glycosyl)asparaginase"/>
    <property type="match status" value="1"/>
</dbReference>
<keyword evidence="2" id="KW-0378">Hydrolase</keyword>
<keyword evidence="1" id="KW-0645">Protease</keyword>
<dbReference type="CDD" id="cd04701">
    <property type="entry name" value="Asparaginase_2"/>
    <property type="match status" value="1"/>
</dbReference>
<keyword evidence="3" id="KW-0068">Autocatalytic cleavage</keyword>
<dbReference type="FunFam" id="3.60.20.30:FF:000001">
    <property type="entry name" value="Isoaspartyl peptidase/L-asparaginase"/>
    <property type="match status" value="1"/>
</dbReference>
<evidence type="ECO:0000256" key="3">
    <source>
        <dbReference type="ARBA" id="ARBA00022813"/>
    </source>
</evidence>
<proteinExistence type="predicted"/>
<organism evidence="9 10">
    <name type="scientific">Fulvivirga sediminis</name>
    <dbReference type="NCBI Taxonomy" id="2803949"/>
    <lineage>
        <taxon>Bacteria</taxon>
        <taxon>Pseudomonadati</taxon>
        <taxon>Bacteroidota</taxon>
        <taxon>Cytophagia</taxon>
        <taxon>Cytophagales</taxon>
        <taxon>Fulvivirgaceae</taxon>
        <taxon>Fulvivirga</taxon>
    </lineage>
</organism>
<evidence type="ECO:0000256" key="1">
    <source>
        <dbReference type="ARBA" id="ARBA00022670"/>
    </source>
</evidence>
<dbReference type="GO" id="GO:0008233">
    <property type="term" value="F:peptidase activity"/>
    <property type="evidence" value="ECO:0007669"/>
    <property type="project" value="UniProtKB-KW"/>
</dbReference>
<reference evidence="9" key="1">
    <citation type="submission" date="2021-01" db="EMBL/GenBank/DDBJ databases">
        <title>Fulvivirga kasyanovii gen. nov., sp nov., a novel member of the phylum Bacteroidetes isolated from seawater in a mussel farm.</title>
        <authorList>
            <person name="Zhao L.-H."/>
            <person name="Wang Z.-J."/>
        </authorList>
    </citation>
    <scope>NUCLEOTIDE SEQUENCE</scope>
    <source>
        <strain evidence="9">2943</strain>
    </source>
</reference>
<dbReference type="RefSeq" id="WP_202241563.1">
    <property type="nucleotide sequence ID" value="NZ_JAESIY010000001.1"/>
</dbReference>
<sequence length="338" mass="36354">MNSCTYQDQKNDLSADNTKSSEEVHDAVPITLVIHGGAGNIKKENMTPEHEEAYRAKLEEALMTGYTLLKEGKSAMDAVTATIQVMEKSPLFNAGVGAVFTNQGKNELDASVMDGSTGMAGAVAGVSIIKSPILAARAVMEQSPHVMMSGQGAELFAKEAGLEIVDPSYFFDQRRFEQFEKIKEQQEKKETAYMQTYPDYKFGTVGCVALDAEGNIAAGTSTGGMTNKKYGRIGDSPIIGAGTYADNATCGVSSTGHGEFFIRNVIAYDIAANMKYRNISLEQATREVITRKLTLKGGTGGVIALDKKGNVSITFNTAGMFRGYIKDGSEPEIFMYGN</sequence>
<keyword evidence="10" id="KW-1185">Reference proteome</keyword>
<evidence type="ECO:0000313" key="9">
    <source>
        <dbReference type="EMBL" id="MBL3654611.1"/>
    </source>
</evidence>
<accession>A0A937JYY3</accession>
<evidence type="ECO:0000256" key="4">
    <source>
        <dbReference type="ARBA" id="ARBA00069124"/>
    </source>
</evidence>
<dbReference type="GO" id="GO:0016811">
    <property type="term" value="F:hydrolase activity, acting on carbon-nitrogen (but not peptide) bonds, in linear amides"/>
    <property type="evidence" value="ECO:0007669"/>
    <property type="project" value="UniProtKB-ARBA"/>
</dbReference>
<evidence type="ECO:0000256" key="2">
    <source>
        <dbReference type="ARBA" id="ARBA00022801"/>
    </source>
</evidence>
<dbReference type="EMBL" id="JAESIY010000001">
    <property type="protein sequence ID" value="MBL3654611.1"/>
    <property type="molecule type" value="Genomic_DNA"/>
</dbReference>
<evidence type="ECO:0000313" key="10">
    <source>
        <dbReference type="Proteomes" id="UP000659388"/>
    </source>
</evidence>
<evidence type="ECO:0000256" key="5">
    <source>
        <dbReference type="PIRSR" id="PIRSR600246-1"/>
    </source>
</evidence>
<gene>
    <name evidence="9" type="ORF">JL102_00595</name>
</gene>
<feature type="region of interest" description="Disordered" evidence="8">
    <location>
        <begin position="1"/>
        <end position="22"/>
    </location>
</feature>
<dbReference type="PANTHER" id="PTHR10188">
    <property type="entry name" value="L-ASPARAGINASE"/>
    <property type="match status" value="1"/>
</dbReference>
<dbReference type="SUPFAM" id="SSF56235">
    <property type="entry name" value="N-terminal nucleophile aminohydrolases (Ntn hydrolases)"/>
    <property type="match status" value="1"/>
</dbReference>
<feature type="site" description="Cleavage; by autolysis" evidence="7">
    <location>
        <begin position="203"/>
        <end position="204"/>
    </location>
</feature>
<dbReference type="Proteomes" id="UP000659388">
    <property type="component" value="Unassembled WGS sequence"/>
</dbReference>
<name>A0A937JYY3_9BACT</name>
<feature type="active site" description="Nucleophile" evidence="5">
    <location>
        <position position="204"/>
    </location>
</feature>
<dbReference type="InterPro" id="IPR029055">
    <property type="entry name" value="Ntn_hydrolases_N"/>
</dbReference>
<dbReference type="AlphaFoldDB" id="A0A937JYY3"/>
<dbReference type="Pfam" id="PF01112">
    <property type="entry name" value="Asparaginase_2"/>
    <property type="match status" value="1"/>
</dbReference>
<feature type="binding site" evidence="6">
    <location>
        <begin position="232"/>
        <end position="235"/>
    </location>
    <ligand>
        <name>substrate</name>
    </ligand>
</feature>